<proteinExistence type="predicted"/>
<feature type="compositionally biased region" description="Basic residues" evidence="1">
    <location>
        <begin position="10"/>
        <end position="23"/>
    </location>
</feature>
<keyword evidence="3" id="KW-1185">Reference proteome</keyword>
<evidence type="ECO:0000313" key="3">
    <source>
        <dbReference type="Proteomes" id="UP000741863"/>
    </source>
</evidence>
<reference evidence="2 3" key="1">
    <citation type="submission" date="2021-01" db="EMBL/GenBank/DDBJ databases">
        <title>Genomic Encyclopedia of Type Strains, Phase IV (KMG-IV): sequencing the most valuable type-strain genomes for metagenomic binning, comparative biology and taxonomic classification.</title>
        <authorList>
            <person name="Goeker M."/>
        </authorList>
    </citation>
    <scope>NUCLEOTIDE SEQUENCE [LARGE SCALE GENOMIC DNA]</scope>
    <source>
        <strain evidence="2 3">DSM 25540</strain>
    </source>
</reference>
<name>A0ABS2P910_9BACL</name>
<evidence type="ECO:0000313" key="2">
    <source>
        <dbReference type="EMBL" id="MBM7631897.1"/>
    </source>
</evidence>
<protein>
    <submittedName>
        <fullName evidence="2">Uncharacterized protein</fullName>
    </submittedName>
</protein>
<sequence length="42" mass="4970">MVAVESMGKAKSKKQARRKKLTGKLKQSIRDYLRRHPVPRYE</sequence>
<feature type="region of interest" description="Disordered" evidence="1">
    <location>
        <begin position="1"/>
        <end position="42"/>
    </location>
</feature>
<evidence type="ECO:0000256" key="1">
    <source>
        <dbReference type="SAM" id="MobiDB-lite"/>
    </source>
</evidence>
<dbReference type="RefSeq" id="WP_255343406.1">
    <property type="nucleotide sequence ID" value="NZ_JAFBEC010000002.1"/>
</dbReference>
<feature type="compositionally biased region" description="Basic and acidic residues" evidence="1">
    <location>
        <begin position="28"/>
        <end position="42"/>
    </location>
</feature>
<comment type="caution">
    <text evidence="2">The sequence shown here is derived from an EMBL/GenBank/DDBJ whole genome shotgun (WGS) entry which is preliminary data.</text>
</comment>
<dbReference type="Proteomes" id="UP000741863">
    <property type="component" value="Unassembled WGS sequence"/>
</dbReference>
<organism evidence="2 3">
    <name type="scientific">Geomicrobium sediminis</name>
    <dbReference type="NCBI Taxonomy" id="1347788"/>
    <lineage>
        <taxon>Bacteria</taxon>
        <taxon>Bacillati</taxon>
        <taxon>Bacillota</taxon>
        <taxon>Bacilli</taxon>
        <taxon>Bacillales</taxon>
        <taxon>Geomicrobium</taxon>
    </lineage>
</organism>
<gene>
    <name evidence="2" type="ORF">JOD17_000989</name>
</gene>
<accession>A0ABS2P910</accession>
<dbReference type="EMBL" id="JAFBEC010000002">
    <property type="protein sequence ID" value="MBM7631897.1"/>
    <property type="molecule type" value="Genomic_DNA"/>
</dbReference>